<dbReference type="GO" id="GO:0005524">
    <property type="term" value="F:ATP binding"/>
    <property type="evidence" value="ECO:0007669"/>
    <property type="project" value="UniProtKB-KW"/>
</dbReference>
<feature type="domain" description="Glutamine amidotransferase type-2" evidence="10">
    <location>
        <begin position="2"/>
        <end position="219"/>
    </location>
</feature>
<evidence type="ECO:0000256" key="6">
    <source>
        <dbReference type="ARBA" id="ARBA00022888"/>
    </source>
</evidence>
<organism evidence="11 12">
    <name type="scientific">Mesobacillus foraminis</name>
    <dbReference type="NCBI Taxonomy" id="279826"/>
    <lineage>
        <taxon>Bacteria</taxon>
        <taxon>Bacillati</taxon>
        <taxon>Bacillota</taxon>
        <taxon>Bacilli</taxon>
        <taxon>Bacillales</taxon>
        <taxon>Bacillaceae</taxon>
        <taxon>Mesobacillus</taxon>
    </lineage>
</organism>
<dbReference type="PANTHER" id="PTHR43284:SF1">
    <property type="entry name" value="ASPARAGINE SYNTHETASE"/>
    <property type="match status" value="1"/>
</dbReference>
<proteinExistence type="inferred from homology"/>
<dbReference type="GO" id="GO:0004066">
    <property type="term" value="F:asparagine synthase (glutamine-hydrolyzing) activity"/>
    <property type="evidence" value="ECO:0007669"/>
    <property type="project" value="UniProtKB-EC"/>
</dbReference>
<dbReference type="EC" id="6.3.5.4" evidence="3"/>
<sequence>MSAIAGIINFNKEPINRDYSLNMMKALEKFPADDIRVFQKDNVFLGCHAQWITPESIGEPLPFYDTERQCAITADAIIDNRDELFEKLQVDRTKRKTMPDSQLILLAYYKWGEESPKHLVGDFAYMIWDERKQKLFGARDISGYRTLYYYNDSNANRFAFCTTINSVLTIPYVEKKLNELWLAEYLAITGTIDSVDAVMTPFKGINQIPPAHTVSITINEIKLHRYTSFFTGERLNLKSDNEYVEAFQDVFKKAITARLRTHRKIGSQLSGGLDSGAVVGFAAKALSEMNKSLHTFSYIPASDFIDFTPKRLFPDERPYIKETVKFVGGISDHYFNFDGKDSYSDIEDYLEIMEMPYKFFENSFWLKGMFEKAHEKGIGVLLNGDRGNFTISWGNALNYYSKLLKRLKWLRLFDEINKYSKNVGGPRLRRLPEIAKLGFPVINKLLQSNTNDINPILINPDFAERTGVLNKLKDYGLDQTGWLSSPNLDEQRRVLLEDIFPWNAGNTLTSKLSLRYSLWKRDPTNDIRVVRFCLSLPDEQYVQNGLDRALIRRSTESYLPNFVRLNQRTRGVQGADWVHRIIPFWDNFKEESRALINDKRILELMDGQVLRSAYLKIEDGPKPENDTDNDYRILMRSLIVYRFIKKFA</sequence>
<evidence type="ECO:0000256" key="3">
    <source>
        <dbReference type="ARBA" id="ARBA00012737"/>
    </source>
</evidence>
<dbReference type="PANTHER" id="PTHR43284">
    <property type="entry name" value="ASPARAGINE SYNTHETASE (GLUTAMINE-HYDROLYZING)"/>
    <property type="match status" value="1"/>
</dbReference>
<dbReference type="Proteomes" id="UP000295689">
    <property type="component" value="Unassembled WGS sequence"/>
</dbReference>
<keyword evidence="6" id="KW-0028">Amino-acid biosynthesis</keyword>
<dbReference type="Pfam" id="PF13537">
    <property type="entry name" value="GATase_7"/>
    <property type="match status" value="1"/>
</dbReference>
<evidence type="ECO:0000313" key="11">
    <source>
        <dbReference type="EMBL" id="TCN22175.1"/>
    </source>
</evidence>
<dbReference type="RefSeq" id="WP_132009804.1">
    <property type="nucleotide sequence ID" value="NZ_JABUHM010000013.1"/>
</dbReference>
<keyword evidence="4 9" id="KW-0547">Nucleotide-binding</keyword>
<evidence type="ECO:0000256" key="7">
    <source>
        <dbReference type="ARBA" id="ARBA00022962"/>
    </source>
</evidence>
<keyword evidence="7" id="KW-0315">Glutamine amidotransferase</keyword>
<evidence type="ECO:0000259" key="10">
    <source>
        <dbReference type="PROSITE" id="PS51278"/>
    </source>
</evidence>
<dbReference type="Gene3D" id="3.40.50.620">
    <property type="entry name" value="HUPs"/>
    <property type="match status" value="2"/>
</dbReference>
<dbReference type="Gene3D" id="3.60.20.10">
    <property type="entry name" value="Glutamine Phosphoribosylpyrophosphate, subunit 1, domain 1"/>
    <property type="match status" value="1"/>
</dbReference>
<comment type="similarity">
    <text evidence="2">Belongs to the asparagine synthetase family.</text>
</comment>
<comment type="pathway">
    <text evidence="1">Amino-acid biosynthesis; L-asparagine biosynthesis; L-asparagine from L-aspartate (L-Gln route): step 1/1.</text>
</comment>
<keyword evidence="6" id="KW-0061">Asparagine biosynthesis</keyword>
<dbReference type="InterPro" id="IPR001962">
    <property type="entry name" value="Asn_synthase"/>
</dbReference>
<dbReference type="PROSITE" id="PS51278">
    <property type="entry name" value="GATASE_TYPE_2"/>
    <property type="match status" value="1"/>
</dbReference>
<dbReference type="InterPro" id="IPR051786">
    <property type="entry name" value="ASN_synthetase/amidase"/>
</dbReference>
<evidence type="ECO:0000256" key="5">
    <source>
        <dbReference type="ARBA" id="ARBA00022840"/>
    </source>
</evidence>
<protein>
    <recommendedName>
        <fullName evidence="3">asparagine synthase (glutamine-hydrolyzing)</fullName>
        <ecNumber evidence="3">6.3.5.4</ecNumber>
    </recommendedName>
</protein>
<accession>A0A4R2B7A0</accession>
<dbReference type="Pfam" id="PF00733">
    <property type="entry name" value="Asn_synthase"/>
    <property type="match status" value="1"/>
</dbReference>
<dbReference type="InterPro" id="IPR017932">
    <property type="entry name" value="GATase_2_dom"/>
</dbReference>
<evidence type="ECO:0000313" key="12">
    <source>
        <dbReference type="Proteomes" id="UP000295689"/>
    </source>
</evidence>
<dbReference type="SUPFAM" id="SSF56235">
    <property type="entry name" value="N-terminal nucleophile aminohydrolases (Ntn hydrolases)"/>
    <property type="match status" value="1"/>
</dbReference>
<evidence type="ECO:0000256" key="9">
    <source>
        <dbReference type="PIRSR" id="PIRSR001589-2"/>
    </source>
</evidence>
<comment type="catalytic activity">
    <reaction evidence="8">
        <text>L-aspartate + L-glutamine + ATP + H2O = L-asparagine + L-glutamate + AMP + diphosphate + H(+)</text>
        <dbReference type="Rhea" id="RHEA:12228"/>
        <dbReference type="ChEBI" id="CHEBI:15377"/>
        <dbReference type="ChEBI" id="CHEBI:15378"/>
        <dbReference type="ChEBI" id="CHEBI:29985"/>
        <dbReference type="ChEBI" id="CHEBI:29991"/>
        <dbReference type="ChEBI" id="CHEBI:30616"/>
        <dbReference type="ChEBI" id="CHEBI:33019"/>
        <dbReference type="ChEBI" id="CHEBI:58048"/>
        <dbReference type="ChEBI" id="CHEBI:58359"/>
        <dbReference type="ChEBI" id="CHEBI:456215"/>
        <dbReference type="EC" id="6.3.5.4"/>
    </reaction>
</comment>
<dbReference type="InterPro" id="IPR033738">
    <property type="entry name" value="AsnB_N"/>
</dbReference>
<dbReference type="SUPFAM" id="SSF52402">
    <property type="entry name" value="Adenine nucleotide alpha hydrolases-like"/>
    <property type="match status" value="1"/>
</dbReference>
<reference evidence="11 12" key="1">
    <citation type="journal article" date="2015" name="Stand. Genomic Sci.">
        <title>Genomic Encyclopedia of Bacterial and Archaeal Type Strains, Phase III: the genomes of soil and plant-associated and newly described type strains.</title>
        <authorList>
            <person name="Whitman W.B."/>
            <person name="Woyke T."/>
            <person name="Klenk H.P."/>
            <person name="Zhou Y."/>
            <person name="Lilburn T.G."/>
            <person name="Beck B.J."/>
            <person name="De Vos P."/>
            <person name="Vandamme P."/>
            <person name="Eisen J.A."/>
            <person name="Garrity G."/>
            <person name="Hugenholtz P."/>
            <person name="Kyrpides N.C."/>
        </authorList>
    </citation>
    <scope>NUCLEOTIDE SEQUENCE [LARGE SCALE GENOMIC DNA]</scope>
    <source>
        <strain evidence="11 12">CV53</strain>
    </source>
</reference>
<dbReference type="EMBL" id="SLVV01000011">
    <property type="protein sequence ID" value="TCN22175.1"/>
    <property type="molecule type" value="Genomic_DNA"/>
</dbReference>
<dbReference type="InterPro" id="IPR029055">
    <property type="entry name" value="Ntn_hydrolases_N"/>
</dbReference>
<comment type="caution">
    <text evidence="11">The sequence shown here is derived from an EMBL/GenBank/DDBJ whole genome shotgun (WGS) entry which is preliminary data.</text>
</comment>
<name>A0A4R2B7A0_9BACI</name>
<evidence type="ECO:0000256" key="2">
    <source>
        <dbReference type="ARBA" id="ARBA00005752"/>
    </source>
</evidence>
<keyword evidence="12" id="KW-1185">Reference proteome</keyword>
<dbReference type="InterPro" id="IPR006426">
    <property type="entry name" value="Asn_synth_AEB"/>
</dbReference>
<evidence type="ECO:0000256" key="8">
    <source>
        <dbReference type="ARBA" id="ARBA00048741"/>
    </source>
</evidence>
<dbReference type="GO" id="GO:0006529">
    <property type="term" value="P:asparagine biosynthetic process"/>
    <property type="evidence" value="ECO:0007669"/>
    <property type="project" value="UniProtKB-KW"/>
</dbReference>
<dbReference type="CDD" id="cd00712">
    <property type="entry name" value="AsnB"/>
    <property type="match status" value="1"/>
</dbReference>
<feature type="binding site" evidence="9">
    <location>
        <position position="100"/>
    </location>
    <ligand>
        <name>L-glutamine</name>
        <dbReference type="ChEBI" id="CHEBI:58359"/>
    </ligand>
</feature>
<dbReference type="PIRSF" id="PIRSF001589">
    <property type="entry name" value="Asn_synthetase_glu-h"/>
    <property type="match status" value="1"/>
</dbReference>
<evidence type="ECO:0000256" key="1">
    <source>
        <dbReference type="ARBA" id="ARBA00005187"/>
    </source>
</evidence>
<keyword evidence="5 9" id="KW-0067">ATP-binding</keyword>
<gene>
    <name evidence="11" type="ORF">EV146_11111</name>
</gene>
<dbReference type="AlphaFoldDB" id="A0A4R2B7A0"/>
<evidence type="ECO:0000256" key="4">
    <source>
        <dbReference type="ARBA" id="ARBA00022741"/>
    </source>
</evidence>
<dbReference type="InterPro" id="IPR014729">
    <property type="entry name" value="Rossmann-like_a/b/a_fold"/>
</dbReference>